<dbReference type="InParanoid" id="A0A6J2XB78"/>
<dbReference type="SUPFAM" id="SSF49764">
    <property type="entry name" value="HSP20-like chaperones"/>
    <property type="match status" value="1"/>
</dbReference>
<dbReference type="Pfam" id="PF21413">
    <property type="entry name" value="SHQ1-like_CS"/>
    <property type="match status" value="1"/>
</dbReference>
<dbReference type="GO" id="GO:0005737">
    <property type="term" value="C:cytoplasm"/>
    <property type="evidence" value="ECO:0007669"/>
    <property type="project" value="TreeGrafter"/>
</dbReference>
<dbReference type="GO" id="GO:0051082">
    <property type="term" value="F:unfolded protein binding"/>
    <property type="evidence" value="ECO:0007669"/>
    <property type="project" value="TreeGrafter"/>
</dbReference>
<organism evidence="5 6">
    <name type="scientific">Sitophilus oryzae</name>
    <name type="common">Rice weevil</name>
    <name type="synonym">Curculio oryzae</name>
    <dbReference type="NCBI Taxonomy" id="7048"/>
    <lineage>
        <taxon>Eukaryota</taxon>
        <taxon>Metazoa</taxon>
        <taxon>Ecdysozoa</taxon>
        <taxon>Arthropoda</taxon>
        <taxon>Hexapoda</taxon>
        <taxon>Insecta</taxon>
        <taxon>Pterygota</taxon>
        <taxon>Neoptera</taxon>
        <taxon>Endopterygota</taxon>
        <taxon>Coleoptera</taxon>
        <taxon>Polyphaga</taxon>
        <taxon>Cucujiformia</taxon>
        <taxon>Curculionidae</taxon>
        <taxon>Dryophthorinae</taxon>
        <taxon>Sitophilus</taxon>
    </lineage>
</organism>
<dbReference type="InterPro" id="IPR007052">
    <property type="entry name" value="CS_dom"/>
</dbReference>
<protein>
    <recommendedName>
        <fullName evidence="2">Protein SHQ1 homolog</fullName>
    </recommendedName>
</protein>
<sequence length="467" mass="54887">MITPRFKLTQDDNFVFINIRAPYSNLRELDIYVDENVFLFSCKPYYLRLILPGNIIENERMKTSFDTDLGEFSFTCPKQNPGEHFKDLDLITKLLVPKVEAQLNEGTINIEVLSENVNDNDVNINNCEDHLNNDNIDRTNLNYGFGFALRARKDFVKISSMFDDVFEIDPCQVALLERRKLRIQYEQGKFNVDHYIADFSEDAEINEIIALQSPWARLSKSDFSFTDHELDFLKDLPNIQYCISEEQNNYCMNGLLDILFAYCYDQRSTCFEKNIESGWTIVKLAATLNWLDVFDSPKEALTTSFRRSVIYPLYRNFNLSQKVFEDLKHIISLDERYIIRILIDIHQIFLKGDCCRYILNNLFIRDYITYIMKWHKDLWQSLVQETLKLEIRKEDLGLNLQEIENDFKLHEKFAAMKLDVERDSDDSEYTSSEDTSDDSSSSEYSTDSETDSDDYSDPAYNLPEHLK</sequence>
<name>A0A6J2XB78_SITOR</name>
<comment type="similarity">
    <text evidence="1">Belongs to the SHQ1 family.</text>
</comment>
<dbReference type="InterPro" id="IPR048696">
    <property type="entry name" value="SHQ1-like_CS"/>
</dbReference>
<feature type="domain" description="CS" evidence="4">
    <location>
        <begin position="1"/>
        <end position="89"/>
    </location>
</feature>
<dbReference type="Pfam" id="PF04925">
    <property type="entry name" value="SHQ1"/>
    <property type="match status" value="1"/>
</dbReference>
<gene>
    <name evidence="6" type="primary">LOC115876739</name>
</gene>
<dbReference type="PANTHER" id="PTHR12967">
    <property type="entry name" value="PROTEIN SHQ1 HOMOLOG"/>
    <property type="match status" value="1"/>
</dbReference>
<proteinExistence type="inferred from homology"/>
<feature type="compositionally biased region" description="Low complexity" evidence="3">
    <location>
        <begin position="429"/>
        <end position="445"/>
    </location>
</feature>
<dbReference type="KEGG" id="soy:115876739"/>
<reference evidence="6" key="1">
    <citation type="submission" date="2025-08" db="UniProtKB">
        <authorList>
            <consortium name="RefSeq"/>
        </authorList>
    </citation>
    <scope>IDENTIFICATION</scope>
    <source>
        <tissue evidence="6">Gonads</tissue>
    </source>
</reference>
<dbReference type="PROSITE" id="PS51203">
    <property type="entry name" value="CS"/>
    <property type="match status" value="1"/>
</dbReference>
<feature type="compositionally biased region" description="Acidic residues" evidence="3">
    <location>
        <begin position="446"/>
        <end position="456"/>
    </location>
</feature>
<evidence type="ECO:0000313" key="6">
    <source>
        <dbReference type="RefSeq" id="XP_030748502.1"/>
    </source>
</evidence>
<accession>A0A6J2XB78</accession>
<dbReference type="InterPro" id="IPR008978">
    <property type="entry name" value="HSP20-like_chaperone"/>
</dbReference>
<evidence type="ECO:0000259" key="4">
    <source>
        <dbReference type="PROSITE" id="PS51203"/>
    </source>
</evidence>
<dbReference type="GO" id="GO:0000493">
    <property type="term" value="P:box H/ACA snoRNP assembly"/>
    <property type="evidence" value="ECO:0007669"/>
    <property type="project" value="InterPro"/>
</dbReference>
<evidence type="ECO:0000256" key="3">
    <source>
        <dbReference type="SAM" id="MobiDB-lite"/>
    </source>
</evidence>
<dbReference type="InterPro" id="IPR039742">
    <property type="entry name" value="Shq1"/>
</dbReference>
<dbReference type="InterPro" id="IPR007009">
    <property type="entry name" value="Shq1_C"/>
</dbReference>
<evidence type="ECO:0000313" key="5">
    <source>
        <dbReference type="Proteomes" id="UP000504635"/>
    </source>
</evidence>
<dbReference type="RefSeq" id="XP_030748502.1">
    <property type="nucleotide sequence ID" value="XM_030892642.1"/>
</dbReference>
<dbReference type="OrthoDB" id="73639at2759"/>
<evidence type="ECO:0000256" key="2">
    <source>
        <dbReference type="ARBA" id="ARBA00013750"/>
    </source>
</evidence>
<evidence type="ECO:0000256" key="1">
    <source>
        <dbReference type="ARBA" id="ARBA00005607"/>
    </source>
</evidence>
<dbReference type="FunCoup" id="A0A6J2XB78">
    <property type="interactions" value="1066"/>
</dbReference>
<dbReference type="GeneID" id="115876739"/>
<feature type="region of interest" description="Disordered" evidence="3">
    <location>
        <begin position="420"/>
        <end position="467"/>
    </location>
</feature>
<dbReference type="AlphaFoldDB" id="A0A6J2XB78"/>
<keyword evidence="5" id="KW-1185">Reference proteome</keyword>
<dbReference type="Proteomes" id="UP000504635">
    <property type="component" value="Unplaced"/>
</dbReference>
<dbReference type="Gene3D" id="2.60.40.790">
    <property type="match status" value="1"/>
</dbReference>
<dbReference type="GO" id="GO:0005654">
    <property type="term" value="C:nucleoplasm"/>
    <property type="evidence" value="ECO:0007669"/>
    <property type="project" value="TreeGrafter"/>
</dbReference>
<dbReference type="PANTHER" id="PTHR12967:SF0">
    <property type="entry name" value="PROTEIN SHQ1 HOMOLOG"/>
    <property type="match status" value="1"/>
</dbReference>